<name>A0A0F8Z5C4_9ZZZZ</name>
<sequence length="145" mass="15242">MPRDLSILAVIIVVGLTVPAAQAKKTYTTPTSAEDFEKIVTQLSAEAAAYAKREDDGTPPPSRALLGVQYVAGSAAELAKALKTKHDQLILDSKQERRAAAGYVALTNGPETTQDQAESGTWSMTFDAPTTVHEAGVISAPISCV</sequence>
<dbReference type="AlphaFoldDB" id="A0A0F8Z5C4"/>
<reference evidence="1" key="1">
    <citation type="journal article" date="2015" name="Nature">
        <title>Complex archaea that bridge the gap between prokaryotes and eukaryotes.</title>
        <authorList>
            <person name="Spang A."/>
            <person name="Saw J.H."/>
            <person name="Jorgensen S.L."/>
            <person name="Zaremba-Niedzwiedzka K."/>
            <person name="Martijn J."/>
            <person name="Lind A.E."/>
            <person name="van Eijk R."/>
            <person name="Schleper C."/>
            <person name="Guy L."/>
            <person name="Ettema T.J."/>
        </authorList>
    </citation>
    <scope>NUCLEOTIDE SEQUENCE</scope>
</reference>
<gene>
    <name evidence="1" type="ORF">LCGC14_2738040</name>
</gene>
<comment type="caution">
    <text evidence="1">The sequence shown here is derived from an EMBL/GenBank/DDBJ whole genome shotgun (WGS) entry which is preliminary data.</text>
</comment>
<dbReference type="EMBL" id="LAZR01049735">
    <property type="protein sequence ID" value="KKK88948.1"/>
    <property type="molecule type" value="Genomic_DNA"/>
</dbReference>
<organism evidence="1">
    <name type="scientific">marine sediment metagenome</name>
    <dbReference type="NCBI Taxonomy" id="412755"/>
    <lineage>
        <taxon>unclassified sequences</taxon>
        <taxon>metagenomes</taxon>
        <taxon>ecological metagenomes</taxon>
    </lineage>
</organism>
<proteinExistence type="predicted"/>
<evidence type="ECO:0000313" key="1">
    <source>
        <dbReference type="EMBL" id="KKK88948.1"/>
    </source>
</evidence>
<protein>
    <submittedName>
        <fullName evidence="1">Uncharacterized protein</fullName>
    </submittedName>
</protein>
<feature type="non-terminal residue" evidence="1">
    <location>
        <position position="145"/>
    </location>
</feature>
<accession>A0A0F8Z5C4</accession>